<accession>A0ACC2JLH1</accession>
<evidence type="ECO:0000313" key="1">
    <source>
        <dbReference type="EMBL" id="KAJ8128207.1"/>
    </source>
</evidence>
<evidence type="ECO:0000313" key="2">
    <source>
        <dbReference type="Proteomes" id="UP001153332"/>
    </source>
</evidence>
<sequence>MDESTKDVPTDVVTPVTWVAPKVAQRAVERKDWLTDRRDRRDLSRQRGSLATKLALAVGSAAKESD</sequence>
<comment type="caution">
    <text evidence="1">The sequence shown here is derived from an EMBL/GenBank/DDBJ whole genome shotgun (WGS) entry which is preliminary data.</text>
</comment>
<protein>
    <submittedName>
        <fullName evidence="1">Uncharacterized protein</fullName>
    </submittedName>
</protein>
<reference evidence="1" key="1">
    <citation type="submission" date="2022-12" db="EMBL/GenBank/DDBJ databases">
        <title>Genome Sequence of Lasiodiplodia mahajangana.</title>
        <authorList>
            <person name="Buettner E."/>
        </authorList>
    </citation>
    <scope>NUCLEOTIDE SEQUENCE</scope>
    <source>
        <strain evidence="1">VT137</strain>
    </source>
</reference>
<dbReference type="Proteomes" id="UP001153332">
    <property type="component" value="Unassembled WGS sequence"/>
</dbReference>
<keyword evidence="2" id="KW-1185">Reference proteome</keyword>
<proteinExistence type="predicted"/>
<organism evidence="1 2">
    <name type="scientific">Lasiodiplodia mahajangana</name>
    <dbReference type="NCBI Taxonomy" id="1108764"/>
    <lineage>
        <taxon>Eukaryota</taxon>
        <taxon>Fungi</taxon>
        <taxon>Dikarya</taxon>
        <taxon>Ascomycota</taxon>
        <taxon>Pezizomycotina</taxon>
        <taxon>Dothideomycetes</taxon>
        <taxon>Dothideomycetes incertae sedis</taxon>
        <taxon>Botryosphaeriales</taxon>
        <taxon>Botryosphaeriaceae</taxon>
        <taxon>Lasiodiplodia</taxon>
    </lineage>
</organism>
<name>A0ACC2JLH1_9PEZI</name>
<gene>
    <name evidence="1" type="ORF">O1611_g5429</name>
</gene>
<dbReference type="EMBL" id="JAPUUL010001152">
    <property type="protein sequence ID" value="KAJ8128207.1"/>
    <property type="molecule type" value="Genomic_DNA"/>
</dbReference>